<evidence type="ECO:0000256" key="3">
    <source>
        <dbReference type="ARBA" id="ARBA00022729"/>
    </source>
</evidence>
<evidence type="ECO:0000256" key="7">
    <source>
        <dbReference type="SAM" id="MobiDB-lite"/>
    </source>
</evidence>
<dbReference type="HOGENOM" id="CLU_034085_0_0_9"/>
<dbReference type="InterPro" id="IPR038765">
    <property type="entry name" value="Papain-like_cys_pep_sf"/>
</dbReference>
<keyword evidence="3 8" id="KW-0732">Signal</keyword>
<evidence type="ECO:0000256" key="2">
    <source>
        <dbReference type="ARBA" id="ARBA00022670"/>
    </source>
</evidence>
<dbReference type="InterPro" id="IPR000064">
    <property type="entry name" value="NLP_P60_dom"/>
</dbReference>
<sequence length="399" mass="43769">MNKRILAAVLSLGIVLTMNVRTLAAPSLDEQLNTSQNQYNQSQNTLNGAQKKVNDIEASIEMLDNQIQQSMTEIDNVKGKIIKTESDIDSAQKSIERSEQDMKAEKELYNKRMRAIYINGNSGYVSMLLDSKGISDFISKVETIKSVTEFNDKIISNLNIRRQALQEKQDKLASDKENLISLKNDSEKKLDDLNNKKAQQQPLIADAKAQQKSAVESSASTKAQIDSIKQRIASAKAAEQAAQQAAENVSQNNGASSEANKSTNIAANNSNKNVSINRGGAVSNDSIIAYASSFLGTPYVWGGTSPNPGFDCSGFTQYVYKKFGISVGRTTYDQIKDGVGVSRDQLQPGDLVFFGTYDNPHHMGMYIGDGMYIHAPHTGDFVKISPLGRSDYLTARRVK</sequence>
<evidence type="ECO:0000256" key="6">
    <source>
        <dbReference type="SAM" id="Coils"/>
    </source>
</evidence>
<feature type="domain" description="NlpC/P60" evidence="9">
    <location>
        <begin position="281"/>
        <end position="399"/>
    </location>
</feature>
<dbReference type="Gene3D" id="3.90.1720.10">
    <property type="entry name" value="endopeptidase domain like (from Nostoc punctiforme)"/>
    <property type="match status" value="1"/>
</dbReference>
<feature type="compositionally biased region" description="Polar residues" evidence="7">
    <location>
        <begin position="210"/>
        <end position="220"/>
    </location>
</feature>
<protein>
    <submittedName>
        <fullName evidence="10">Cell wall-associated hydrolase, invasion-associated protein</fullName>
    </submittedName>
</protein>
<dbReference type="PROSITE" id="PS51935">
    <property type="entry name" value="NLPC_P60"/>
    <property type="match status" value="1"/>
</dbReference>
<evidence type="ECO:0000256" key="1">
    <source>
        <dbReference type="ARBA" id="ARBA00007074"/>
    </source>
</evidence>
<organism evidence="10 11">
    <name type="scientific">Clostridium pasteurianum BC1</name>
    <dbReference type="NCBI Taxonomy" id="86416"/>
    <lineage>
        <taxon>Bacteria</taxon>
        <taxon>Bacillati</taxon>
        <taxon>Bacillota</taxon>
        <taxon>Clostridia</taxon>
        <taxon>Eubacteriales</taxon>
        <taxon>Clostridiaceae</taxon>
        <taxon>Clostridium</taxon>
    </lineage>
</organism>
<feature type="coiled-coil region" evidence="6">
    <location>
        <begin position="32"/>
        <end position="108"/>
    </location>
</feature>
<dbReference type="RefSeq" id="WP_015615216.1">
    <property type="nucleotide sequence ID" value="NC_021182.1"/>
</dbReference>
<accession>R4K2T7</accession>
<keyword evidence="11" id="KW-1185">Reference proteome</keyword>
<dbReference type="KEGG" id="cpas:Clopa_2017"/>
<dbReference type="PANTHER" id="PTHR47053:SF1">
    <property type="entry name" value="MUREIN DD-ENDOPEPTIDASE MEPH-RELATED"/>
    <property type="match status" value="1"/>
</dbReference>
<feature type="compositionally biased region" description="Polar residues" evidence="7">
    <location>
        <begin position="247"/>
        <end position="275"/>
    </location>
</feature>
<dbReference type="STRING" id="86416.Clopa_2017"/>
<dbReference type="AlphaFoldDB" id="R4K2T7"/>
<dbReference type="InterPro" id="IPR051202">
    <property type="entry name" value="Peptidase_C40"/>
</dbReference>
<feature type="signal peptide" evidence="8">
    <location>
        <begin position="1"/>
        <end position="24"/>
    </location>
</feature>
<feature type="region of interest" description="Disordered" evidence="7">
    <location>
        <begin position="243"/>
        <end position="275"/>
    </location>
</feature>
<evidence type="ECO:0000256" key="5">
    <source>
        <dbReference type="ARBA" id="ARBA00022807"/>
    </source>
</evidence>
<evidence type="ECO:0000259" key="9">
    <source>
        <dbReference type="PROSITE" id="PS51935"/>
    </source>
</evidence>
<dbReference type="Pfam" id="PF24568">
    <property type="entry name" value="CC_PcsB"/>
    <property type="match status" value="1"/>
</dbReference>
<proteinExistence type="inferred from homology"/>
<dbReference type="eggNOG" id="COG3883">
    <property type="taxonomic scope" value="Bacteria"/>
</dbReference>
<dbReference type="Gene3D" id="6.10.250.3150">
    <property type="match status" value="1"/>
</dbReference>
<gene>
    <name evidence="10" type="ORF">Clopa_2017</name>
</gene>
<dbReference type="Pfam" id="PF00877">
    <property type="entry name" value="NLPC_P60"/>
    <property type="match status" value="1"/>
</dbReference>
<dbReference type="PATRIC" id="fig|86416.3.peg.1988"/>
<feature type="chain" id="PRO_5004367401" evidence="8">
    <location>
        <begin position="25"/>
        <end position="399"/>
    </location>
</feature>
<dbReference type="GO" id="GO:0008234">
    <property type="term" value="F:cysteine-type peptidase activity"/>
    <property type="evidence" value="ECO:0007669"/>
    <property type="project" value="UniProtKB-KW"/>
</dbReference>
<reference evidence="10 11" key="1">
    <citation type="submission" date="2012-01" db="EMBL/GenBank/DDBJ databases">
        <title>Complete sequence of chromosome of Clostridium pasteurianum BC1.</title>
        <authorList>
            <consortium name="US DOE Joint Genome Institute"/>
            <person name="Lucas S."/>
            <person name="Han J."/>
            <person name="Lapidus A."/>
            <person name="Cheng J.-F."/>
            <person name="Goodwin L."/>
            <person name="Pitluck S."/>
            <person name="Peters L."/>
            <person name="Mikhailova N."/>
            <person name="Teshima H."/>
            <person name="Detter J.C."/>
            <person name="Han C."/>
            <person name="Tapia R."/>
            <person name="Land M."/>
            <person name="Hauser L."/>
            <person name="Kyrpides N."/>
            <person name="Ivanova N."/>
            <person name="Pagani I."/>
            <person name="Dunn J."/>
            <person name="Taghavi S."/>
            <person name="Francis A."/>
            <person name="van der Lelie D."/>
            <person name="Woyke T."/>
        </authorList>
    </citation>
    <scope>NUCLEOTIDE SEQUENCE [LARGE SCALE GENOMIC DNA]</scope>
    <source>
        <strain evidence="10 11">BC1</strain>
    </source>
</reference>
<keyword evidence="4 10" id="KW-0378">Hydrolase</keyword>
<evidence type="ECO:0000256" key="4">
    <source>
        <dbReference type="ARBA" id="ARBA00022801"/>
    </source>
</evidence>
<keyword evidence="2" id="KW-0645">Protease</keyword>
<dbReference type="OrthoDB" id="9808890at2"/>
<evidence type="ECO:0000313" key="11">
    <source>
        <dbReference type="Proteomes" id="UP000013523"/>
    </source>
</evidence>
<dbReference type="SUPFAM" id="SSF54001">
    <property type="entry name" value="Cysteine proteinases"/>
    <property type="match status" value="1"/>
</dbReference>
<name>R4K2T7_CLOPA</name>
<feature type="coiled-coil region" evidence="6">
    <location>
        <begin position="155"/>
        <end position="196"/>
    </location>
</feature>
<dbReference type="eggNOG" id="COG0791">
    <property type="taxonomic scope" value="Bacteria"/>
</dbReference>
<dbReference type="EMBL" id="CP003261">
    <property type="protein sequence ID" value="AGK96908.1"/>
    <property type="molecule type" value="Genomic_DNA"/>
</dbReference>
<dbReference type="Proteomes" id="UP000013523">
    <property type="component" value="Chromosome"/>
</dbReference>
<evidence type="ECO:0000313" key="10">
    <source>
        <dbReference type="EMBL" id="AGK96908.1"/>
    </source>
</evidence>
<dbReference type="GO" id="GO:0006508">
    <property type="term" value="P:proteolysis"/>
    <property type="evidence" value="ECO:0007669"/>
    <property type="project" value="UniProtKB-KW"/>
</dbReference>
<keyword evidence="6" id="KW-0175">Coiled coil</keyword>
<comment type="similarity">
    <text evidence="1">Belongs to the peptidase C40 family.</text>
</comment>
<dbReference type="InterPro" id="IPR057309">
    <property type="entry name" value="PcsB_CC"/>
</dbReference>
<dbReference type="PANTHER" id="PTHR47053">
    <property type="entry name" value="MUREIN DD-ENDOPEPTIDASE MEPH-RELATED"/>
    <property type="match status" value="1"/>
</dbReference>
<keyword evidence="5" id="KW-0788">Thiol protease</keyword>
<evidence type="ECO:0000256" key="8">
    <source>
        <dbReference type="SAM" id="SignalP"/>
    </source>
</evidence>
<feature type="region of interest" description="Disordered" evidence="7">
    <location>
        <begin position="201"/>
        <end position="220"/>
    </location>
</feature>